<feature type="compositionally biased region" description="Pro residues" evidence="1">
    <location>
        <begin position="165"/>
        <end position="200"/>
    </location>
</feature>
<feature type="region of interest" description="Disordered" evidence="1">
    <location>
        <begin position="150"/>
        <end position="274"/>
    </location>
</feature>
<proteinExistence type="predicted"/>
<evidence type="ECO:0000313" key="2">
    <source>
        <dbReference type="EMBL" id="XAY08232.1"/>
    </source>
</evidence>
<dbReference type="EMBL" id="CP114014">
    <property type="protein sequence ID" value="XAY08232.1"/>
    <property type="molecule type" value="Genomic_DNA"/>
</dbReference>
<name>A0AAU7B2J8_9ACTN</name>
<feature type="compositionally biased region" description="Pro residues" evidence="1">
    <location>
        <begin position="216"/>
        <end position="242"/>
    </location>
</feature>
<dbReference type="RefSeq" id="WP_354699414.1">
    <property type="nucleotide sequence ID" value="NZ_CP114014.1"/>
</dbReference>
<organism evidence="2">
    <name type="scientific">Paraconexibacter sp. AEG42_29</name>
    <dbReference type="NCBI Taxonomy" id="2997339"/>
    <lineage>
        <taxon>Bacteria</taxon>
        <taxon>Bacillati</taxon>
        <taxon>Actinomycetota</taxon>
        <taxon>Thermoleophilia</taxon>
        <taxon>Solirubrobacterales</taxon>
        <taxon>Paraconexibacteraceae</taxon>
        <taxon>Paraconexibacter</taxon>
    </lineage>
</organism>
<evidence type="ECO:0000256" key="1">
    <source>
        <dbReference type="SAM" id="MobiDB-lite"/>
    </source>
</evidence>
<sequence>MTGPADVATTLDDLERKLKDLERELASAGDPASSGRQPAPPASLSVVAPAAPAPAPAAVPMPPPAPAPAATTPATPGPSTAAHRDVVIATPQAPAARVDASRLIADAHQSVDGQLTELMHFREHLERSAQELLREYNRLLGGLPSSSIPATPGPAATLGGSLPAPAAPAPAAATPPPAPAPPASALPAAPPPSWSPPPAPEPDETEAAAPAQPVAEPLPPSAWEPQQPPQPPVGWEPTPAPAPASAFLPLPGDGGLPVTGTDPAAPAGPGPNDQLTFAGQVTVDAGPFEDISTLSSFEQALGHLPGTQDVYVRGFEGSRALIDLVLGAPVAVGDELRKTAPLGFTITAATSDHLSITIDGGWHA</sequence>
<gene>
    <name evidence="2" type="ORF">DSM112329_05130</name>
</gene>
<feature type="compositionally biased region" description="Pro residues" evidence="1">
    <location>
        <begin position="51"/>
        <end position="67"/>
    </location>
</feature>
<dbReference type="AlphaFoldDB" id="A0AAU7B2J8"/>
<feature type="compositionally biased region" description="Low complexity" evidence="1">
    <location>
        <begin position="153"/>
        <end position="164"/>
    </location>
</feature>
<feature type="compositionally biased region" description="Low complexity" evidence="1">
    <location>
        <begin position="68"/>
        <end position="81"/>
    </location>
</feature>
<dbReference type="KEGG" id="parq:DSM112329_05130"/>
<protein>
    <submittedName>
        <fullName evidence="2">Uncharacterized protein</fullName>
    </submittedName>
</protein>
<reference evidence="2" key="1">
    <citation type="submission" date="2022-12" db="EMBL/GenBank/DDBJ databases">
        <title>Paraconexibacter alkalitolerans sp. nov. and Baekduia alba sp. nov., isolated from soil and emended description of the genera Paraconexibacter (Chun et al., 2020) and Baekduia (An et al., 2020).</title>
        <authorList>
            <person name="Vieira S."/>
            <person name="Huber K.J."/>
            <person name="Geppert A."/>
            <person name="Wolf J."/>
            <person name="Neumann-Schaal M."/>
            <person name="Muesken M."/>
            <person name="Overmann J."/>
        </authorList>
    </citation>
    <scope>NUCLEOTIDE SEQUENCE</scope>
    <source>
        <strain evidence="2">AEG42_29</strain>
    </source>
</reference>
<accession>A0AAU7B2J8</accession>
<feature type="region of interest" description="Disordered" evidence="1">
    <location>
        <begin position="18"/>
        <end position="83"/>
    </location>
</feature>